<dbReference type="Proteomes" id="UP000654075">
    <property type="component" value="Unassembled WGS sequence"/>
</dbReference>
<dbReference type="EMBL" id="CAJNNV010027119">
    <property type="protein sequence ID" value="CAE8619496.1"/>
    <property type="molecule type" value="Genomic_DNA"/>
</dbReference>
<evidence type="ECO:0000313" key="1">
    <source>
        <dbReference type="EMBL" id="CAE8619496.1"/>
    </source>
</evidence>
<dbReference type="PANTHER" id="PTHR13345">
    <property type="entry name" value="MEDIATOR OF RNA POLYMERASE II TRANSCRIPTION SUBUNIT 10"/>
    <property type="match status" value="1"/>
</dbReference>
<dbReference type="OrthoDB" id="338552at2759"/>
<dbReference type="SUPFAM" id="SSF46579">
    <property type="entry name" value="Prefoldin"/>
    <property type="match status" value="1"/>
</dbReference>
<comment type="caution">
    <text evidence="1">The sequence shown here is derived from an EMBL/GenBank/DDBJ whole genome shotgun (WGS) entry which is preliminary data.</text>
</comment>
<dbReference type="GO" id="GO:0003712">
    <property type="term" value="F:transcription coregulator activity"/>
    <property type="evidence" value="ECO:0007669"/>
    <property type="project" value="TreeGrafter"/>
</dbReference>
<dbReference type="GO" id="GO:0045944">
    <property type="term" value="P:positive regulation of transcription by RNA polymerase II"/>
    <property type="evidence" value="ECO:0007669"/>
    <property type="project" value="TreeGrafter"/>
</dbReference>
<evidence type="ECO:0000313" key="2">
    <source>
        <dbReference type="Proteomes" id="UP000654075"/>
    </source>
</evidence>
<protein>
    <submittedName>
        <fullName evidence="1">Uncharacterized protein</fullName>
    </submittedName>
</protein>
<organism evidence="1 2">
    <name type="scientific">Polarella glacialis</name>
    <name type="common">Dinoflagellate</name>
    <dbReference type="NCBI Taxonomy" id="89957"/>
    <lineage>
        <taxon>Eukaryota</taxon>
        <taxon>Sar</taxon>
        <taxon>Alveolata</taxon>
        <taxon>Dinophyceae</taxon>
        <taxon>Suessiales</taxon>
        <taxon>Suessiaceae</taxon>
        <taxon>Polarella</taxon>
    </lineage>
</organism>
<dbReference type="GO" id="GO:0016592">
    <property type="term" value="C:mediator complex"/>
    <property type="evidence" value="ECO:0007669"/>
    <property type="project" value="TreeGrafter"/>
</dbReference>
<name>A0A813FYA5_POLGL</name>
<dbReference type="Pfam" id="PF02996">
    <property type="entry name" value="Prefoldin"/>
    <property type="match status" value="1"/>
</dbReference>
<feature type="non-terminal residue" evidence="1">
    <location>
        <position position="1"/>
    </location>
</feature>
<dbReference type="PANTHER" id="PTHR13345:SF9">
    <property type="entry name" value="PROTEIN UXT"/>
    <property type="match status" value="1"/>
</dbReference>
<dbReference type="InterPro" id="IPR009053">
    <property type="entry name" value="Prefoldin"/>
</dbReference>
<reference evidence="1" key="1">
    <citation type="submission" date="2021-02" db="EMBL/GenBank/DDBJ databases">
        <authorList>
            <person name="Dougan E. K."/>
            <person name="Rhodes N."/>
            <person name="Thang M."/>
            <person name="Chan C."/>
        </authorList>
    </citation>
    <scope>NUCLEOTIDE SEQUENCE</scope>
</reference>
<dbReference type="AlphaFoldDB" id="A0A813FYA5"/>
<keyword evidence="2" id="KW-1185">Reference proteome</keyword>
<sequence>VQELRHNIDLLLKDNVTELETMVELGCQFYVKALVPDTSRICIDVGLGFHLEMTLPEAQDFLVKKEELLLQGLERKKSKTASVKADIHEALHLIDLMMQVQSGKKPWLASCDESLIKSFAD</sequence>
<accession>A0A813FYA5</accession>
<proteinExistence type="predicted"/>
<dbReference type="InterPro" id="IPR004127">
    <property type="entry name" value="Prefoldin_subunit_alpha"/>
</dbReference>
<dbReference type="CDD" id="cd23158">
    <property type="entry name" value="Prefoldin_UXT"/>
    <property type="match status" value="1"/>
</dbReference>
<dbReference type="Gene3D" id="1.10.287.370">
    <property type="match status" value="1"/>
</dbReference>
<gene>
    <name evidence="1" type="ORF">PGLA1383_LOCUS37084</name>
</gene>